<dbReference type="Gene3D" id="3.10.450.530">
    <property type="entry name" value="Ribonuclease toxin, BrnT, of type II toxin-antitoxin system"/>
    <property type="match status" value="1"/>
</dbReference>
<gene>
    <name evidence="1" type="ORF">BPSphiX216_0047</name>
</gene>
<evidence type="ECO:0008006" key="3">
    <source>
        <dbReference type="Google" id="ProtNLM"/>
    </source>
</evidence>
<dbReference type="InterPro" id="IPR007460">
    <property type="entry name" value="BrnT_toxin"/>
</dbReference>
<accession>K4NX81</accession>
<organism evidence="1 2">
    <name type="scientific">Burkholderia phage phiX216</name>
    <dbReference type="NCBI Taxonomy" id="1235712"/>
    <lineage>
        <taxon>Viruses</taxon>
        <taxon>Duplodnaviria</taxon>
        <taxon>Heunggongvirae</taxon>
        <taxon>Uroviricota</taxon>
        <taxon>Caudoviricetes</taxon>
        <taxon>Peduoviridae</taxon>
        <taxon>Tigrvirus</taxon>
        <taxon>Tigrvirus phi52237</taxon>
    </lineage>
</organism>
<dbReference type="EMBL" id="JX681814">
    <property type="protein sequence ID" value="AFV51394.1"/>
    <property type="molecule type" value="Genomic_DNA"/>
</dbReference>
<evidence type="ECO:0000313" key="1">
    <source>
        <dbReference type="EMBL" id="AFV51394.1"/>
    </source>
</evidence>
<name>K4NX81_9CAUD</name>
<reference evidence="1 2" key="1">
    <citation type="journal article" date="2012" name="BMC Microbiol.">
        <title>phiX216, a P2-like bacteriophage with broad Burkholderia pseudomallei and B. mallei strain infectivity.</title>
        <authorList>
            <person name="Kvitko B.H."/>
            <person name="Cox C.R."/>
            <person name="Deshazer D."/>
            <person name="Johnson S.L."/>
            <person name="Voorhees K.J."/>
            <person name="Schweizer H.P."/>
        </authorList>
    </citation>
    <scope>NUCLEOTIDE SEQUENCE [LARGE SCALE GENOMIC DNA]</scope>
</reference>
<proteinExistence type="predicted"/>
<protein>
    <recommendedName>
        <fullName evidence="3">BrnT family toxin</fullName>
    </recommendedName>
</protein>
<dbReference type="Pfam" id="PF04365">
    <property type="entry name" value="BrnT_toxin"/>
    <property type="match status" value="1"/>
</dbReference>
<dbReference type="Proteomes" id="UP000009202">
    <property type="component" value="Segment"/>
</dbReference>
<dbReference type="InterPro" id="IPR038573">
    <property type="entry name" value="BrnT_sf"/>
</dbReference>
<sequence length="124" mass="14677">MSGTRPRPRTLPHTDKSMYKYSLRRDIFVLTIKLMELEYDPNKRDKTLTERGLDFARAVEVFAGHHFTLEDTREDYVESRYITVGTLDGRMIVMVWTPRGEARRIISMRKANDREQARYAHRLG</sequence>
<evidence type="ECO:0000313" key="2">
    <source>
        <dbReference type="Proteomes" id="UP000009202"/>
    </source>
</evidence>